<evidence type="ECO:0000313" key="7">
    <source>
        <dbReference type="Proteomes" id="UP000237682"/>
    </source>
</evidence>
<dbReference type="PANTHER" id="PTHR47506">
    <property type="entry name" value="TRANSCRIPTIONAL REGULATORY PROTEIN"/>
    <property type="match status" value="1"/>
</dbReference>
<dbReference type="PROSITE" id="PS50977">
    <property type="entry name" value="HTH_TETR_2"/>
    <property type="match status" value="1"/>
</dbReference>
<evidence type="ECO:0000256" key="3">
    <source>
        <dbReference type="ARBA" id="ARBA00023163"/>
    </source>
</evidence>
<comment type="caution">
    <text evidence="6">The sequence shown here is derived from an EMBL/GenBank/DDBJ whole genome shotgun (WGS) entry which is preliminary data.</text>
</comment>
<dbReference type="PRINTS" id="PR00455">
    <property type="entry name" value="HTHTETR"/>
</dbReference>
<gene>
    <name evidence="6" type="ORF">C5L14_18715</name>
</gene>
<keyword evidence="1" id="KW-0805">Transcription regulation</keyword>
<dbReference type="Proteomes" id="UP000237682">
    <property type="component" value="Unassembled WGS sequence"/>
</dbReference>
<evidence type="ECO:0000313" key="6">
    <source>
        <dbReference type="EMBL" id="PRH86270.1"/>
    </source>
</evidence>
<dbReference type="SUPFAM" id="SSF48498">
    <property type="entry name" value="Tetracyclin repressor-like, C-terminal domain"/>
    <property type="match status" value="1"/>
</dbReference>
<dbReference type="PANTHER" id="PTHR47506:SF6">
    <property type="entry name" value="HTH-TYPE TRANSCRIPTIONAL REPRESSOR NEMR"/>
    <property type="match status" value="1"/>
</dbReference>
<accession>A0A2S9QAD2</accession>
<keyword evidence="3" id="KW-0804">Transcription</keyword>
<dbReference type="Pfam" id="PF00440">
    <property type="entry name" value="TetR_N"/>
    <property type="match status" value="1"/>
</dbReference>
<evidence type="ECO:0000256" key="4">
    <source>
        <dbReference type="PROSITE-ProRule" id="PRU00335"/>
    </source>
</evidence>
<dbReference type="InterPro" id="IPR001647">
    <property type="entry name" value="HTH_TetR"/>
</dbReference>
<evidence type="ECO:0000256" key="2">
    <source>
        <dbReference type="ARBA" id="ARBA00023125"/>
    </source>
</evidence>
<dbReference type="OrthoDB" id="9787680at2"/>
<name>A0A2S9QAD2_9HYPH</name>
<dbReference type="SUPFAM" id="SSF46689">
    <property type="entry name" value="Homeodomain-like"/>
    <property type="match status" value="1"/>
</dbReference>
<dbReference type="InterPro" id="IPR036271">
    <property type="entry name" value="Tet_transcr_reg_TetR-rel_C_sf"/>
</dbReference>
<dbReference type="Gene3D" id="1.10.357.10">
    <property type="entry name" value="Tetracycline Repressor, domain 2"/>
    <property type="match status" value="1"/>
</dbReference>
<organism evidence="6 7">
    <name type="scientific">Labrys okinawensis</name>
    <dbReference type="NCBI Taxonomy" id="346911"/>
    <lineage>
        <taxon>Bacteria</taxon>
        <taxon>Pseudomonadati</taxon>
        <taxon>Pseudomonadota</taxon>
        <taxon>Alphaproteobacteria</taxon>
        <taxon>Hyphomicrobiales</taxon>
        <taxon>Xanthobacteraceae</taxon>
        <taxon>Labrys</taxon>
    </lineage>
</organism>
<protein>
    <submittedName>
        <fullName evidence="6">TetR family transcriptional regulator</fullName>
    </submittedName>
</protein>
<evidence type="ECO:0000256" key="1">
    <source>
        <dbReference type="ARBA" id="ARBA00023015"/>
    </source>
</evidence>
<keyword evidence="7" id="KW-1185">Reference proteome</keyword>
<dbReference type="GO" id="GO:0003677">
    <property type="term" value="F:DNA binding"/>
    <property type="evidence" value="ECO:0007669"/>
    <property type="project" value="UniProtKB-UniRule"/>
</dbReference>
<keyword evidence="2 4" id="KW-0238">DNA-binding</keyword>
<evidence type="ECO:0000259" key="5">
    <source>
        <dbReference type="PROSITE" id="PS50977"/>
    </source>
</evidence>
<feature type="domain" description="HTH tetR-type" evidence="5">
    <location>
        <begin position="18"/>
        <end position="78"/>
    </location>
</feature>
<reference evidence="6 7" key="1">
    <citation type="submission" date="2018-02" db="EMBL/GenBank/DDBJ databases">
        <title>Whole genome sequencing of endophytic bacterium.</title>
        <authorList>
            <person name="Eedara R."/>
            <person name="Podile A.R."/>
        </authorList>
    </citation>
    <scope>NUCLEOTIDE SEQUENCE [LARGE SCALE GENOMIC DNA]</scope>
    <source>
        <strain evidence="6 7">RP1T</strain>
    </source>
</reference>
<dbReference type="AlphaFoldDB" id="A0A2S9QAD2"/>
<dbReference type="EMBL" id="PUEJ01000006">
    <property type="protein sequence ID" value="PRH86270.1"/>
    <property type="molecule type" value="Genomic_DNA"/>
</dbReference>
<sequence>MSQKILEQSEESLCCPGQRPRDRIVVTARDLFHRHGINTIGVDTIAKVAGTNKMTLYRHFGSKDDLIVECLRAAEIDNQARWAQLEAEHPGDAHAQLLSWVGKCADYIEADNRGCEFANAAVELSGEDHPARRLVEEFKKRHRDRLALLCRQAGLDQPDLVADTLHLLLEGARVSRQSAGPEGPSARFVRMAEGVIASFGKSA</sequence>
<feature type="DNA-binding region" description="H-T-H motif" evidence="4">
    <location>
        <begin position="41"/>
        <end position="60"/>
    </location>
</feature>
<proteinExistence type="predicted"/>
<dbReference type="RefSeq" id="WP_105863564.1">
    <property type="nucleotide sequence ID" value="NZ_PUEJ01000006.1"/>
</dbReference>
<dbReference type="InterPro" id="IPR009057">
    <property type="entry name" value="Homeodomain-like_sf"/>
</dbReference>